<dbReference type="CDD" id="cd01544">
    <property type="entry name" value="PBP1_GalR"/>
    <property type="match status" value="1"/>
</dbReference>
<evidence type="ECO:0000256" key="1">
    <source>
        <dbReference type="ARBA" id="ARBA00023015"/>
    </source>
</evidence>
<dbReference type="AlphaFoldDB" id="A0A9D9N7Y7"/>
<dbReference type="PANTHER" id="PTHR30146:SF149">
    <property type="entry name" value="HTH-TYPE TRANSCRIPTIONAL REGULATOR EBGR"/>
    <property type="match status" value="1"/>
</dbReference>
<reference evidence="5" key="1">
    <citation type="submission" date="2020-10" db="EMBL/GenBank/DDBJ databases">
        <authorList>
            <person name="Gilroy R."/>
        </authorList>
    </citation>
    <scope>NUCLEOTIDE SEQUENCE</scope>
    <source>
        <strain evidence="5">E3-2379</strain>
    </source>
</reference>
<sequence>MATIKEIAQKVGVSSSAVSRVLNYDKTISVNEETRKAIFKVAEEIGYKKKIVYPKIDNVALLFWAAHEEELEDMYYQSLLEEMIAQAKWRNVQLEVIYKREGIASVPKSTKAFIGIGWFSQKEIEYLRGITEQGIFVDVSPDESMYDSVRPNLDSMVTQIVDKFIEKKYQNIAFIGKMDYDIHTEEPRMDVREWSFRESAKYYNVLKEENIYIANVLTVQEGYRIGKDIIKGKQLPEAICVATDTLSVGLLQAFQEEGIVVPKHTEVFSINDIKLAQYVSPPLTTFHIDIPIMCESTFDLLQERMIKKRDITKTVYINGRPVFRKSFLP</sequence>
<dbReference type="InterPro" id="IPR000843">
    <property type="entry name" value="HTH_LacI"/>
</dbReference>
<dbReference type="SUPFAM" id="SSF47413">
    <property type="entry name" value="lambda repressor-like DNA-binding domains"/>
    <property type="match status" value="1"/>
</dbReference>
<dbReference type="EMBL" id="JADIML010000218">
    <property type="protein sequence ID" value="MBO8463848.1"/>
    <property type="molecule type" value="Genomic_DNA"/>
</dbReference>
<keyword evidence="2 5" id="KW-0238">DNA-binding</keyword>
<accession>A0A9D9N7Y7</accession>
<dbReference type="InterPro" id="IPR010982">
    <property type="entry name" value="Lambda_DNA-bd_dom_sf"/>
</dbReference>
<dbReference type="Proteomes" id="UP000823618">
    <property type="component" value="Unassembled WGS sequence"/>
</dbReference>
<dbReference type="CDD" id="cd01392">
    <property type="entry name" value="HTH_LacI"/>
    <property type="match status" value="1"/>
</dbReference>
<reference evidence="5" key="2">
    <citation type="journal article" date="2021" name="PeerJ">
        <title>Extensive microbial diversity within the chicken gut microbiome revealed by metagenomics and culture.</title>
        <authorList>
            <person name="Gilroy R."/>
            <person name="Ravi A."/>
            <person name="Getino M."/>
            <person name="Pursley I."/>
            <person name="Horton D.L."/>
            <person name="Alikhan N.F."/>
            <person name="Baker D."/>
            <person name="Gharbi K."/>
            <person name="Hall N."/>
            <person name="Watson M."/>
            <person name="Adriaenssens E.M."/>
            <person name="Foster-Nyarko E."/>
            <person name="Jarju S."/>
            <person name="Secka A."/>
            <person name="Antonio M."/>
            <person name="Oren A."/>
            <person name="Chaudhuri R.R."/>
            <person name="La Ragione R."/>
            <person name="Hildebrand F."/>
            <person name="Pallen M.J."/>
        </authorList>
    </citation>
    <scope>NUCLEOTIDE SEQUENCE</scope>
    <source>
        <strain evidence="5">E3-2379</strain>
    </source>
</reference>
<evidence type="ECO:0000256" key="2">
    <source>
        <dbReference type="ARBA" id="ARBA00023125"/>
    </source>
</evidence>
<organism evidence="5 6">
    <name type="scientific">Candidatus Scybalomonas excrementavium</name>
    <dbReference type="NCBI Taxonomy" id="2840943"/>
    <lineage>
        <taxon>Bacteria</taxon>
        <taxon>Bacillati</taxon>
        <taxon>Bacillota</taxon>
        <taxon>Clostridia</taxon>
        <taxon>Lachnospirales</taxon>
        <taxon>Lachnospiraceae</taxon>
        <taxon>Lachnospiraceae incertae sedis</taxon>
        <taxon>Candidatus Scybalomonas</taxon>
    </lineage>
</organism>
<dbReference type="Pfam" id="PF00356">
    <property type="entry name" value="LacI"/>
    <property type="match status" value="1"/>
</dbReference>
<dbReference type="InterPro" id="IPR046335">
    <property type="entry name" value="LacI/GalR-like_sensor"/>
</dbReference>
<evidence type="ECO:0000313" key="5">
    <source>
        <dbReference type="EMBL" id="MBO8463848.1"/>
    </source>
</evidence>
<keyword evidence="1" id="KW-0805">Transcription regulation</keyword>
<evidence type="ECO:0000313" key="6">
    <source>
        <dbReference type="Proteomes" id="UP000823618"/>
    </source>
</evidence>
<dbReference type="GO" id="GO:0003700">
    <property type="term" value="F:DNA-binding transcription factor activity"/>
    <property type="evidence" value="ECO:0007669"/>
    <property type="project" value="TreeGrafter"/>
</dbReference>
<keyword evidence="3" id="KW-0804">Transcription</keyword>
<dbReference type="SMART" id="SM00354">
    <property type="entry name" value="HTH_LACI"/>
    <property type="match status" value="1"/>
</dbReference>
<protein>
    <submittedName>
        <fullName evidence="5">LacI family DNA-binding transcriptional regulator</fullName>
    </submittedName>
</protein>
<dbReference type="InterPro" id="IPR028082">
    <property type="entry name" value="Peripla_BP_I"/>
</dbReference>
<name>A0A9D9N7Y7_9FIRM</name>
<proteinExistence type="predicted"/>
<dbReference type="PANTHER" id="PTHR30146">
    <property type="entry name" value="LACI-RELATED TRANSCRIPTIONAL REPRESSOR"/>
    <property type="match status" value="1"/>
</dbReference>
<dbReference type="Pfam" id="PF13377">
    <property type="entry name" value="Peripla_BP_3"/>
    <property type="match status" value="1"/>
</dbReference>
<dbReference type="SUPFAM" id="SSF53822">
    <property type="entry name" value="Periplasmic binding protein-like I"/>
    <property type="match status" value="1"/>
</dbReference>
<dbReference type="Gene3D" id="1.10.260.40">
    <property type="entry name" value="lambda repressor-like DNA-binding domains"/>
    <property type="match status" value="1"/>
</dbReference>
<dbReference type="PROSITE" id="PS50932">
    <property type="entry name" value="HTH_LACI_2"/>
    <property type="match status" value="1"/>
</dbReference>
<dbReference type="GO" id="GO:0000976">
    <property type="term" value="F:transcription cis-regulatory region binding"/>
    <property type="evidence" value="ECO:0007669"/>
    <property type="project" value="TreeGrafter"/>
</dbReference>
<dbReference type="PROSITE" id="PS00356">
    <property type="entry name" value="HTH_LACI_1"/>
    <property type="match status" value="1"/>
</dbReference>
<evidence type="ECO:0000256" key="3">
    <source>
        <dbReference type="ARBA" id="ARBA00023163"/>
    </source>
</evidence>
<gene>
    <name evidence="5" type="ORF">IAC13_07955</name>
</gene>
<evidence type="ECO:0000259" key="4">
    <source>
        <dbReference type="PROSITE" id="PS50932"/>
    </source>
</evidence>
<feature type="domain" description="HTH lacI-type" evidence="4">
    <location>
        <begin position="2"/>
        <end position="48"/>
    </location>
</feature>
<dbReference type="Gene3D" id="3.40.50.2300">
    <property type="match status" value="2"/>
</dbReference>
<comment type="caution">
    <text evidence="5">The sequence shown here is derived from an EMBL/GenBank/DDBJ whole genome shotgun (WGS) entry which is preliminary data.</text>
</comment>